<organism evidence="2 3">
    <name type="scientific">Microthlaspi erraticum</name>
    <dbReference type="NCBI Taxonomy" id="1685480"/>
    <lineage>
        <taxon>Eukaryota</taxon>
        <taxon>Viridiplantae</taxon>
        <taxon>Streptophyta</taxon>
        <taxon>Embryophyta</taxon>
        <taxon>Tracheophyta</taxon>
        <taxon>Spermatophyta</taxon>
        <taxon>Magnoliopsida</taxon>
        <taxon>eudicotyledons</taxon>
        <taxon>Gunneridae</taxon>
        <taxon>Pentapetalae</taxon>
        <taxon>rosids</taxon>
        <taxon>malvids</taxon>
        <taxon>Brassicales</taxon>
        <taxon>Brassicaceae</taxon>
        <taxon>Coluteocarpeae</taxon>
        <taxon>Microthlaspi</taxon>
    </lineage>
</organism>
<dbReference type="SMART" id="SM00333">
    <property type="entry name" value="TUDOR"/>
    <property type="match status" value="1"/>
</dbReference>
<protein>
    <recommendedName>
        <fullName evidence="1">Tudor domain-containing protein</fullName>
    </recommendedName>
</protein>
<dbReference type="PANTHER" id="PTHR37384">
    <property type="entry name" value="OS01G0835600 PROTEIN"/>
    <property type="match status" value="1"/>
</dbReference>
<proteinExistence type="predicted"/>
<evidence type="ECO:0000259" key="1">
    <source>
        <dbReference type="SMART" id="SM00333"/>
    </source>
</evidence>
<gene>
    <name evidence="2" type="ORF">MERR_LOCUS47890</name>
</gene>
<dbReference type="Gene3D" id="2.30.30.140">
    <property type="match status" value="1"/>
</dbReference>
<evidence type="ECO:0000313" key="3">
    <source>
        <dbReference type="Proteomes" id="UP000467841"/>
    </source>
</evidence>
<dbReference type="CDD" id="cd20401">
    <property type="entry name" value="Tudor_AtPTM-like"/>
    <property type="match status" value="1"/>
</dbReference>
<dbReference type="OrthoDB" id="168165at2759"/>
<comment type="caution">
    <text evidence="2">The sequence shown here is derived from an EMBL/GenBank/DDBJ whole genome shotgun (WGS) entry which is preliminary data.</text>
</comment>
<feature type="domain" description="Tudor" evidence="1">
    <location>
        <begin position="57"/>
        <end position="113"/>
    </location>
</feature>
<dbReference type="Proteomes" id="UP000467841">
    <property type="component" value="Unassembled WGS sequence"/>
</dbReference>
<dbReference type="AlphaFoldDB" id="A0A6D2LKT2"/>
<dbReference type="PANTHER" id="PTHR37384:SF1">
    <property type="entry name" value="OS01G0835600 PROTEIN"/>
    <property type="match status" value="1"/>
</dbReference>
<sequence>MENTESVKQEATPLPLGIFEIPGEPAVVINGVPDEPETDCMVTKDEPLSSSATVGSGEWLEGRQVRKFFLGQYYSGTVTKFDKESGWYMVEYEDGDSEELDWSELEEVLLPLDVTVPLRSVSLWIIKNRQRRLQTY</sequence>
<keyword evidence="3" id="KW-1185">Reference proteome</keyword>
<dbReference type="EMBL" id="CACVBM020001829">
    <property type="protein sequence ID" value="CAA7060654.1"/>
    <property type="molecule type" value="Genomic_DNA"/>
</dbReference>
<dbReference type="InterPro" id="IPR002999">
    <property type="entry name" value="Tudor"/>
</dbReference>
<dbReference type="Pfam" id="PF21743">
    <property type="entry name" value="PTM_DIR17_Tudor"/>
    <property type="match status" value="1"/>
</dbReference>
<reference evidence="2" key="1">
    <citation type="submission" date="2020-01" db="EMBL/GenBank/DDBJ databases">
        <authorList>
            <person name="Mishra B."/>
        </authorList>
    </citation>
    <scope>NUCLEOTIDE SEQUENCE [LARGE SCALE GENOMIC DNA]</scope>
</reference>
<evidence type="ECO:0000313" key="2">
    <source>
        <dbReference type="EMBL" id="CAA7060654.1"/>
    </source>
</evidence>
<name>A0A6D2LKT2_9BRAS</name>
<dbReference type="InterPro" id="IPR047365">
    <property type="entry name" value="Tudor_AtPTM-like"/>
</dbReference>
<accession>A0A6D2LKT2</accession>